<feature type="compositionally biased region" description="Polar residues" evidence="1">
    <location>
        <begin position="14"/>
        <end position="23"/>
    </location>
</feature>
<feature type="region of interest" description="Disordered" evidence="1">
    <location>
        <begin position="1"/>
        <end position="44"/>
    </location>
</feature>
<accession>I3IN67</accession>
<sequence>MQPDKSHQEKENNHAGQTKSNCGTVLKARGINPPWSPFRKGGDGVVSFILGRKEGY</sequence>
<dbReference type="Proteomes" id="UP000002985">
    <property type="component" value="Unassembled WGS sequence"/>
</dbReference>
<reference evidence="2 3" key="1">
    <citation type="journal article" date="2012" name="FEBS Lett.">
        <title>Anammox organism KSU-1 expresses a NirK-type copper-containing nitrite reductase instead of a NirS-type with cytochrome cd1.</title>
        <authorList>
            <person name="Hira D."/>
            <person name="Toh H."/>
            <person name="Migita C.T."/>
            <person name="Okubo H."/>
            <person name="Nishiyama T."/>
            <person name="Hattori M."/>
            <person name="Furukawa K."/>
            <person name="Fujii T."/>
        </authorList>
    </citation>
    <scope>NUCLEOTIDE SEQUENCE [LARGE SCALE GENOMIC DNA]</scope>
</reference>
<dbReference type="STRING" id="247490.KSU1_C1566"/>
<dbReference type="EMBL" id="BAFH01000003">
    <property type="protein sequence ID" value="GAB63162.1"/>
    <property type="molecule type" value="Genomic_DNA"/>
</dbReference>
<dbReference type="AlphaFoldDB" id="I3IN67"/>
<comment type="caution">
    <text evidence="2">The sequence shown here is derived from an EMBL/GenBank/DDBJ whole genome shotgun (WGS) entry which is preliminary data.</text>
</comment>
<gene>
    <name evidence="2" type="ORF">KSU1_C1566</name>
</gene>
<evidence type="ECO:0000313" key="3">
    <source>
        <dbReference type="Proteomes" id="UP000002985"/>
    </source>
</evidence>
<evidence type="ECO:0000256" key="1">
    <source>
        <dbReference type="SAM" id="MobiDB-lite"/>
    </source>
</evidence>
<protein>
    <submittedName>
        <fullName evidence="2">Uncharacterized protein</fullName>
    </submittedName>
</protein>
<feature type="compositionally biased region" description="Basic and acidic residues" evidence="1">
    <location>
        <begin position="1"/>
        <end position="13"/>
    </location>
</feature>
<name>I3IN67_9BACT</name>
<keyword evidence="3" id="KW-1185">Reference proteome</keyword>
<proteinExistence type="predicted"/>
<evidence type="ECO:0000313" key="2">
    <source>
        <dbReference type="EMBL" id="GAB63162.1"/>
    </source>
</evidence>
<organism evidence="2 3">
    <name type="scientific">Candidatus Jettenia caeni</name>
    <dbReference type="NCBI Taxonomy" id="247490"/>
    <lineage>
        <taxon>Bacteria</taxon>
        <taxon>Pseudomonadati</taxon>
        <taxon>Planctomycetota</taxon>
        <taxon>Candidatus Brocadiia</taxon>
        <taxon>Candidatus Brocadiales</taxon>
        <taxon>Candidatus Brocadiaceae</taxon>
        <taxon>Candidatus Jettenia</taxon>
    </lineage>
</organism>